<feature type="domain" description="DUF5625" evidence="1">
    <location>
        <begin position="82"/>
        <end position="218"/>
    </location>
</feature>
<sequence>MNKISPFYGAPLQAFGYCQRIQRDGACQYSIPLPAFHAQNNKGNHKRGRFFRPLKAFFFLFLLLMLAGCSNEPKLPEPPISFPFSAWKAGEKLDFQFRIKEKYLYEFSIDIYYKERAKDDYEDMERVRKLVGTYGRDSTGKIKNPGISIPLTLKVIREDNDEAKTIINETIYELEKYAQGGNSFSKMITEAVLEPGNYRCQVESLSDIPEFAGREMKFFLAKNHAK</sequence>
<dbReference type="RefSeq" id="WP_418891261.1">
    <property type="nucleotide sequence ID" value="NZ_JBEUWX010000002.1"/>
</dbReference>
<dbReference type="InterPro" id="IPR041008">
    <property type="entry name" value="DUF5625"/>
</dbReference>
<evidence type="ECO:0000313" key="3">
    <source>
        <dbReference type="Proteomes" id="UP001574673"/>
    </source>
</evidence>
<dbReference type="EMBL" id="JBEUWX010000002">
    <property type="protein sequence ID" value="MFA9950190.1"/>
    <property type="molecule type" value="Genomic_DNA"/>
</dbReference>
<dbReference type="Pfam" id="PF18539">
    <property type="entry name" value="DUF5625"/>
    <property type="match status" value="1"/>
</dbReference>
<gene>
    <name evidence="2" type="ORF">ABCS64_07645</name>
</gene>
<organism evidence="2 3">
    <name type="scientific">Dentiradicibacter hellwigii</name>
    <dbReference type="NCBI Taxonomy" id="3149053"/>
    <lineage>
        <taxon>Bacteria</taxon>
        <taxon>Pseudomonadati</taxon>
        <taxon>Pseudomonadota</taxon>
        <taxon>Betaproteobacteria</taxon>
        <taxon>Rhodocyclales</taxon>
        <taxon>Rhodocyclaceae</taxon>
        <taxon>Dentiradicibacter</taxon>
    </lineage>
</organism>
<accession>A0ABV4UGL3</accession>
<name>A0ABV4UGL3_9RHOO</name>
<evidence type="ECO:0000313" key="2">
    <source>
        <dbReference type="EMBL" id="MFA9950190.1"/>
    </source>
</evidence>
<dbReference type="Proteomes" id="UP001574673">
    <property type="component" value="Unassembled WGS sequence"/>
</dbReference>
<reference evidence="3" key="1">
    <citation type="submission" date="2024-06" db="EMBL/GenBank/DDBJ databases">
        <title>Radixoralia hellwigii gen. nov., sp nov., isolated from a root canal in the human oral cavity.</title>
        <authorList>
            <person name="Bartsch S."/>
            <person name="Wittmer A."/>
            <person name="Schulz A.-K."/>
            <person name="Neumann-Schaal M."/>
            <person name="Wolf J."/>
            <person name="Gronow S."/>
            <person name="Tennert C."/>
            <person name="Haecker G."/>
            <person name="Cieplik F."/>
            <person name="Al-Ahmad A."/>
        </authorList>
    </citation>
    <scope>NUCLEOTIDE SEQUENCE [LARGE SCALE GENOMIC DNA]</scope>
    <source>
        <strain evidence="3">Wk13</strain>
    </source>
</reference>
<comment type="caution">
    <text evidence="2">The sequence shown here is derived from an EMBL/GenBank/DDBJ whole genome shotgun (WGS) entry which is preliminary data.</text>
</comment>
<evidence type="ECO:0000259" key="1">
    <source>
        <dbReference type="Pfam" id="PF18539"/>
    </source>
</evidence>
<dbReference type="Gene3D" id="2.60.120.790">
    <property type="match status" value="1"/>
</dbReference>
<protein>
    <submittedName>
        <fullName evidence="2">DUF5625 family protein</fullName>
    </submittedName>
</protein>
<proteinExistence type="predicted"/>
<keyword evidence="3" id="KW-1185">Reference proteome</keyword>